<proteinExistence type="predicted"/>
<comment type="caution">
    <text evidence="2">The sequence shown here is derived from an EMBL/GenBank/DDBJ whole genome shotgun (WGS) entry which is preliminary data.</text>
</comment>
<keyword evidence="3" id="KW-1185">Reference proteome</keyword>
<gene>
    <name evidence="2" type="ORF">VXC91_12730</name>
</gene>
<sequence>MVSTLEELVEMQRAANDAQATADELREKYGPPAATPWTKQQTDLYETALRAWRDLDRDLQIEITEHAKEHGRPRREIEAEVNAKARQPAEDA</sequence>
<organism evidence="2 3">
    <name type="scientific">Streptomyces chiangmaiensis</name>
    <dbReference type="NCBI Taxonomy" id="766497"/>
    <lineage>
        <taxon>Bacteria</taxon>
        <taxon>Bacillati</taxon>
        <taxon>Actinomycetota</taxon>
        <taxon>Actinomycetes</taxon>
        <taxon>Kitasatosporales</taxon>
        <taxon>Streptomycetaceae</taxon>
        <taxon>Streptomyces</taxon>
    </lineage>
</organism>
<protein>
    <submittedName>
        <fullName evidence="2">Uncharacterized protein</fullName>
    </submittedName>
</protein>
<feature type="region of interest" description="Disordered" evidence="1">
    <location>
        <begin position="14"/>
        <end position="38"/>
    </location>
</feature>
<dbReference type="EMBL" id="JAYWVC010000030">
    <property type="protein sequence ID" value="MED7822823.1"/>
    <property type="molecule type" value="Genomic_DNA"/>
</dbReference>
<evidence type="ECO:0000256" key="1">
    <source>
        <dbReference type="SAM" id="MobiDB-lite"/>
    </source>
</evidence>
<reference evidence="2" key="1">
    <citation type="submission" date="2024-01" db="EMBL/GenBank/DDBJ databases">
        <title>First draft genome sequence data of TA4-1, the type strain of Gram-positive actinobacterium Streptomyces chiangmaiensis.</title>
        <authorList>
            <person name="Yasawong M."/>
            <person name="Nantapong N."/>
        </authorList>
    </citation>
    <scope>NUCLEOTIDE SEQUENCE</scope>
    <source>
        <strain evidence="2">TA4-1</strain>
    </source>
</reference>
<evidence type="ECO:0000313" key="3">
    <source>
        <dbReference type="Proteomes" id="UP001333996"/>
    </source>
</evidence>
<dbReference type="RefSeq" id="WP_329507255.1">
    <property type="nucleotide sequence ID" value="NZ_BAAAYZ010000053.1"/>
</dbReference>
<evidence type="ECO:0000313" key="2">
    <source>
        <dbReference type="EMBL" id="MED7822823.1"/>
    </source>
</evidence>
<accession>A0ABU7FFH7</accession>
<feature type="region of interest" description="Disordered" evidence="1">
    <location>
        <begin position="67"/>
        <end position="92"/>
    </location>
</feature>
<name>A0ABU7FFH7_9ACTN</name>
<dbReference type="Proteomes" id="UP001333996">
    <property type="component" value="Unassembled WGS sequence"/>
</dbReference>